<protein>
    <recommendedName>
        <fullName evidence="4">Aromatic hydrocarbon degradation protein</fullName>
    </recommendedName>
</protein>
<dbReference type="STRING" id="1202724.AM493_17855"/>
<evidence type="ECO:0000313" key="2">
    <source>
        <dbReference type="EMBL" id="KOS07699.1"/>
    </source>
</evidence>
<gene>
    <name evidence="2" type="ORF">AM493_17855</name>
</gene>
<feature type="chain" id="PRO_5005857495" description="Aromatic hydrocarbon degradation protein" evidence="1">
    <location>
        <begin position="20"/>
        <end position="427"/>
    </location>
</feature>
<comment type="caution">
    <text evidence="2">The sequence shown here is derived from an EMBL/GenBank/DDBJ whole genome shotgun (WGS) entry which is preliminary data.</text>
</comment>
<proteinExistence type="predicted"/>
<reference evidence="2 3" key="1">
    <citation type="submission" date="2015-08" db="EMBL/GenBank/DDBJ databases">
        <title>Whole genome sequence of Flavobacterium akiainvivens IK-1T, from decaying Wikstroemia oahuensis, an endemic Hawaiian shrub.</title>
        <authorList>
            <person name="Wan X."/>
            <person name="Hou S."/>
            <person name="Saito J."/>
            <person name="Donachie S."/>
        </authorList>
    </citation>
    <scope>NUCLEOTIDE SEQUENCE [LARGE SCALE GENOMIC DNA]</scope>
    <source>
        <strain evidence="2 3">IK-1</strain>
    </source>
</reference>
<keyword evidence="1" id="KW-0732">Signal</keyword>
<dbReference type="RefSeq" id="WP_054409413.1">
    <property type="nucleotide sequence ID" value="NZ_FOYA01000002.1"/>
</dbReference>
<evidence type="ECO:0008006" key="4">
    <source>
        <dbReference type="Google" id="ProtNLM"/>
    </source>
</evidence>
<dbReference type="Gene3D" id="2.40.160.60">
    <property type="entry name" value="Outer membrane protein transport protein (OMPP1/FadL/TodX)"/>
    <property type="match status" value="1"/>
</dbReference>
<dbReference type="SUPFAM" id="SSF56935">
    <property type="entry name" value="Porins"/>
    <property type="match status" value="1"/>
</dbReference>
<name>A0A0N0RR07_9FLAO</name>
<dbReference type="Proteomes" id="UP000037755">
    <property type="component" value="Unassembled WGS sequence"/>
</dbReference>
<accession>A0A0N0RR07</accession>
<dbReference type="PATRIC" id="fig|1202724.3.peg.3708"/>
<dbReference type="EMBL" id="LIYD01000005">
    <property type="protein sequence ID" value="KOS07699.1"/>
    <property type="molecule type" value="Genomic_DNA"/>
</dbReference>
<sequence length="427" mass="46603">MIKNLIAGFCLFFAGVAFAQQNSASPYSYYGIGDIKFKGTNENRAMGGVGILPDSIHVNLQNPAGYSALKLTTFTIGGTTSSTGFKTNEGSDRSGRTTVDYIAVAIPVKRFGFAFGIMPYSAVGYRINNTTQPDPADGYVRYNEFEGTGGLNRVFGGASFNVTENFSIGGEFQYFFGDIETRSLTTLPGGALQYSTRETNASEYDGYSYTLGAMYHKRINNKWELYVSGAYTPETKLNSTINRSLATVSISSNGTESVIDSQDYVLGSEDIYLPSKVTGGFGFGQARRWFAGADITLQDANSLSARFQGIDNVAFEKSQKMSLGGYWIPKFNSFTSYLSRITYRAGVKYEKTGLVLNNENINDMALTFGVGLPLSSVVGSYGSSNLNIGAEIGRRGTTASGLIQENYVNIFISLSLNDRWFIKRKYE</sequence>
<organism evidence="2 3">
    <name type="scientific">Flavobacterium akiainvivens</name>
    <dbReference type="NCBI Taxonomy" id="1202724"/>
    <lineage>
        <taxon>Bacteria</taxon>
        <taxon>Pseudomonadati</taxon>
        <taxon>Bacteroidota</taxon>
        <taxon>Flavobacteriia</taxon>
        <taxon>Flavobacteriales</taxon>
        <taxon>Flavobacteriaceae</taxon>
        <taxon>Flavobacterium</taxon>
    </lineage>
</organism>
<evidence type="ECO:0000256" key="1">
    <source>
        <dbReference type="SAM" id="SignalP"/>
    </source>
</evidence>
<feature type="signal peptide" evidence="1">
    <location>
        <begin position="1"/>
        <end position="19"/>
    </location>
</feature>
<dbReference type="AlphaFoldDB" id="A0A0N0RR07"/>
<dbReference type="OrthoDB" id="1491239at2"/>
<keyword evidence="3" id="KW-1185">Reference proteome</keyword>
<evidence type="ECO:0000313" key="3">
    <source>
        <dbReference type="Proteomes" id="UP000037755"/>
    </source>
</evidence>